<name>A0AB34P466_9XANT</name>
<evidence type="ECO:0008006" key="4">
    <source>
        <dbReference type="Google" id="ProtNLM"/>
    </source>
</evidence>
<sequence>MLVLMMALAVSGCTAEHARYALRDDSGVQAAFQRVASGPQWPAQLAVHLLSARIGLDAWFLPWNGGSDGSQHLASTTDVTAPGWQAPDPDGGPRPLGDISYLGTDADYRVLSEVPRLGSAAPAHVLLQDLREALWYRTGPAQRQAVATQFFDLVGCATQ</sequence>
<dbReference type="AlphaFoldDB" id="A0AB34P466"/>
<dbReference type="RefSeq" id="WP_047697224.1">
    <property type="nucleotide sequence ID" value="NZ_KN265532.1"/>
</dbReference>
<evidence type="ECO:0000256" key="1">
    <source>
        <dbReference type="SAM" id="MobiDB-lite"/>
    </source>
</evidence>
<dbReference type="EMBL" id="JRQI01000087">
    <property type="protein sequence ID" value="KGK56462.1"/>
    <property type="molecule type" value="Genomic_DNA"/>
</dbReference>
<protein>
    <recommendedName>
        <fullName evidence="4">Secreted protein</fullName>
    </recommendedName>
</protein>
<organism evidence="2 3">
    <name type="scientific">Xanthomonas cannabis pv. phaseoli</name>
    <dbReference type="NCBI Taxonomy" id="1885902"/>
    <lineage>
        <taxon>Bacteria</taxon>
        <taxon>Pseudomonadati</taxon>
        <taxon>Pseudomonadota</taxon>
        <taxon>Gammaproteobacteria</taxon>
        <taxon>Lysobacterales</taxon>
        <taxon>Lysobacteraceae</taxon>
        <taxon>Xanthomonas</taxon>
    </lineage>
</organism>
<dbReference type="Proteomes" id="UP000029879">
    <property type="component" value="Unassembled WGS sequence"/>
</dbReference>
<accession>A0AB34P466</accession>
<reference evidence="2 3" key="1">
    <citation type="submission" date="2014-10" db="EMBL/GenBank/DDBJ databases">
        <title>Genome sequence of a Xanthomonas strain that is pathogenic on beans.</title>
        <authorList>
            <person name="Aritua V."/>
            <person name="Sapp M."/>
            <person name="Harrison J."/>
            <person name="Smith J."/>
            <person name="Studholme D."/>
        </authorList>
    </citation>
    <scope>NUCLEOTIDE SEQUENCE [LARGE SCALE GENOMIC DNA]</scope>
    <source>
        <strain evidence="2 3">Nyagatare</strain>
    </source>
</reference>
<evidence type="ECO:0000313" key="3">
    <source>
        <dbReference type="Proteomes" id="UP000029879"/>
    </source>
</evidence>
<proteinExistence type="predicted"/>
<evidence type="ECO:0000313" key="2">
    <source>
        <dbReference type="EMBL" id="KGK56462.1"/>
    </source>
</evidence>
<feature type="region of interest" description="Disordered" evidence="1">
    <location>
        <begin position="71"/>
        <end position="92"/>
    </location>
</feature>
<comment type="caution">
    <text evidence="2">The sequence shown here is derived from an EMBL/GenBank/DDBJ whole genome shotgun (WGS) entry which is preliminary data.</text>
</comment>
<gene>
    <name evidence="2" type="ORF">NC00_17970</name>
</gene>